<dbReference type="InterPro" id="IPR023271">
    <property type="entry name" value="Aquaporin-like"/>
</dbReference>
<evidence type="ECO:0000313" key="7">
    <source>
        <dbReference type="Proteomes" id="UP001243364"/>
    </source>
</evidence>
<organism evidence="6 7">
    <name type="scientific">Streptomyces achromogenes</name>
    <dbReference type="NCBI Taxonomy" id="67255"/>
    <lineage>
        <taxon>Bacteria</taxon>
        <taxon>Bacillati</taxon>
        <taxon>Actinomycetota</taxon>
        <taxon>Actinomycetes</taxon>
        <taxon>Kitasatosporales</taxon>
        <taxon>Streptomycetaceae</taxon>
        <taxon>Streptomyces</taxon>
    </lineage>
</organism>
<name>A0ABU0PWG9_STRAH</name>
<dbReference type="EMBL" id="JAUSYA010000001">
    <property type="protein sequence ID" value="MDQ0682746.1"/>
    <property type="molecule type" value="Genomic_DNA"/>
</dbReference>
<keyword evidence="4 5" id="KW-0472">Membrane</keyword>
<reference evidence="6 7" key="1">
    <citation type="submission" date="2023-07" db="EMBL/GenBank/DDBJ databases">
        <title>Comparative genomics of wheat-associated soil bacteria to identify genetic determinants of phenazine resistance.</title>
        <authorList>
            <person name="Mouncey N."/>
        </authorList>
    </citation>
    <scope>NUCLEOTIDE SEQUENCE [LARGE SCALE GENOMIC DNA]</scope>
    <source>
        <strain evidence="6 7">W4I19-2</strain>
    </source>
</reference>
<evidence type="ECO:0000256" key="3">
    <source>
        <dbReference type="ARBA" id="ARBA00022989"/>
    </source>
</evidence>
<accession>A0ABU0PWG9</accession>
<keyword evidence="7" id="KW-1185">Reference proteome</keyword>
<keyword evidence="2 5" id="KW-0812">Transmembrane</keyword>
<comment type="caution">
    <text evidence="6">The sequence shown here is derived from an EMBL/GenBank/DDBJ whole genome shotgun (WGS) entry which is preliminary data.</text>
</comment>
<proteinExistence type="predicted"/>
<sequence length="41" mass="4209">MHALLPLPNKGGSDWSYAWIPVVGPLIGGAIAAGLYNVAFA</sequence>
<evidence type="ECO:0000313" key="6">
    <source>
        <dbReference type="EMBL" id="MDQ0682746.1"/>
    </source>
</evidence>
<dbReference type="Proteomes" id="UP001243364">
    <property type="component" value="Unassembled WGS sequence"/>
</dbReference>
<gene>
    <name evidence="6" type="ORF">QFZ56_001709</name>
</gene>
<evidence type="ECO:0000256" key="5">
    <source>
        <dbReference type="SAM" id="Phobius"/>
    </source>
</evidence>
<comment type="subcellular location">
    <subcellularLocation>
        <location evidence="1">Membrane</location>
        <topology evidence="1">Multi-pass membrane protein</topology>
    </subcellularLocation>
</comment>
<evidence type="ECO:0000256" key="2">
    <source>
        <dbReference type="ARBA" id="ARBA00022692"/>
    </source>
</evidence>
<keyword evidence="3 5" id="KW-1133">Transmembrane helix</keyword>
<evidence type="ECO:0000256" key="1">
    <source>
        <dbReference type="ARBA" id="ARBA00004141"/>
    </source>
</evidence>
<dbReference type="Gene3D" id="1.20.1080.10">
    <property type="entry name" value="Glycerol uptake facilitator protein"/>
    <property type="match status" value="1"/>
</dbReference>
<dbReference type="SUPFAM" id="SSF81338">
    <property type="entry name" value="Aquaporin-like"/>
    <property type="match status" value="1"/>
</dbReference>
<evidence type="ECO:0000256" key="4">
    <source>
        <dbReference type="ARBA" id="ARBA00023136"/>
    </source>
</evidence>
<protein>
    <submittedName>
        <fullName evidence="6">Glycerol uptake facilitator-like aquaporin</fullName>
    </submittedName>
</protein>
<feature type="transmembrane region" description="Helical" evidence="5">
    <location>
        <begin position="16"/>
        <end position="39"/>
    </location>
</feature>